<dbReference type="HOGENOM" id="CLU_055524_3_0_1"/>
<evidence type="ECO:0000313" key="8">
    <source>
        <dbReference type="EnsemblMetazoa" id="CapteP21384"/>
    </source>
</evidence>
<evidence type="ECO:0000256" key="1">
    <source>
        <dbReference type="ARBA" id="ARBA00004141"/>
    </source>
</evidence>
<reference evidence="9" key="1">
    <citation type="submission" date="2012-12" db="EMBL/GenBank/DDBJ databases">
        <authorList>
            <person name="Hellsten U."/>
            <person name="Grimwood J."/>
            <person name="Chapman J.A."/>
            <person name="Shapiro H."/>
            <person name="Aerts A."/>
            <person name="Otillar R.P."/>
            <person name="Terry A.Y."/>
            <person name="Boore J.L."/>
            <person name="Simakov O."/>
            <person name="Marletaz F."/>
            <person name="Cho S.-J."/>
            <person name="Edsinger-Gonzales E."/>
            <person name="Havlak P."/>
            <person name="Kuo D.-H."/>
            <person name="Larsson T."/>
            <person name="Lv J."/>
            <person name="Arendt D."/>
            <person name="Savage R."/>
            <person name="Osoegawa K."/>
            <person name="de Jong P."/>
            <person name="Lindberg D.R."/>
            <person name="Seaver E.C."/>
            <person name="Weisblat D.A."/>
            <person name="Putnam N.H."/>
            <person name="Grigoriev I.V."/>
            <person name="Rokhsar D.S."/>
        </authorList>
    </citation>
    <scope>NUCLEOTIDE SEQUENCE</scope>
    <source>
        <strain evidence="9">I ESC-2004</strain>
    </source>
</reference>
<accession>R7UTH9</accession>
<protein>
    <recommendedName>
        <fullName evidence="6">Tetraspanin</fullName>
    </recommendedName>
</protein>
<reference evidence="7 9" key="2">
    <citation type="journal article" date="2013" name="Nature">
        <title>Insights into bilaterian evolution from three spiralian genomes.</title>
        <authorList>
            <person name="Simakov O."/>
            <person name="Marletaz F."/>
            <person name="Cho S.J."/>
            <person name="Edsinger-Gonzales E."/>
            <person name="Havlak P."/>
            <person name="Hellsten U."/>
            <person name="Kuo D.H."/>
            <person name="Larsson T."/>
            <person name="Lv J."/>
            <person name="Arendt D."/>
            <person name="Savage R."/>
            <person name="Osoegawa K."/>
            <person name="de Jong P."/>
            <person name="Grimwood J."/>
            <person name="Chapman J.A."/>
            <person name="Shapiro H."/>
            <person name="Aerts A."/>
            <person name="Otillar R.P."/>
            <person name="Terry A.Y."/>
            <person name="Boore J.L."/>
            <person name="Grigoriev I.V."/>
            <person name="Lindberg D.R."/>
            <person name="Seaver E.C."/>
            <person name="Weisblat D.A."/>
            <person name="Putnam N.H."/>
            <person name="Rokhsar D.S."/>
        </authorList>
    </citation>
    <scope>NUCLEOTIDE SEQUENCE</scope>
    <source>
        <strain evidence="7 9">I ESC-2004</strain>
    </source>
</reference>
<dbReference type="PANTHER" id="PTHR19282">
    <property type="entry name" value="TETRASPANIN"/>
    <property type="match status" value="1"/>
</dbReference>
<name>R7UTH9_CAPTE</name>
<organism evidence="7">
    <name type="scientific">Capitella teleta</name>
    <name type="common">Polychaete worm</name>
    <dbReference type="NCBI Taxonomy" id="283909"/>
    <lineage>
        <taxon>Eukaryota</taxon>
        <taxon>Metazoa</taxon>
        <taxon>Spiralia</taxon>
        <taxon>Lophotrochozoa</taxon>
        <taxon>Annelida</taxon>
        <taxon>Polychaeta</taxon>
        <taxon>Sedentaria</taxon>
        <taxon>Scolecida</taxon>
        <taxon>Capitellidae</taxon>
        <taxon>Capitella</taxon>
    </lineage>
</organism>
<sequence length="251" mass="27150">MSGIGNIQSTPAITCLKILMTVFNFIFWVSGLAILCLGIWMKIDLHIYLELSTFYFGSTPLILIGIGCGILIIGSLGCVCTVKGKSYLLYLFAAFLILIFIAQLSVAIASFVYRGKFEEGFKVGLDEAMQKYASDEGKRKSIDGLQSSLKCCGNATYADWFAIDWSGSGPSESVPTSCCISEDQCKNTGLPSDPTDIYTDGCFALVTSFLKKNFGIIGGVAVGFSFLQFFGAILSCCLAKNINKLTYEQVA</sequence>
<keyword evidence="3 6" id="KW-0812">Transmembrane</keyword>
<feature type="transmembrane region" description="Helical" evidence="6">
    <location>
        <begin position="21"/>
        <end position="41"/>
    </location>
</feature>
<dbReference type="InterPro" id="IPR000301">
    <property type="entry name" value="Tetraspanin_animals"/>
</dbReference>
<feature type="transmembrane region" description="Helical" evidence="6">
    <location>
        <begin position="89"/>
        <end position="113"/>
    </location>
</feature>
<dbReference type="OMA" id="EVYTTGC"/>
<dbReference type="PRINTS" id="PR00259">
    <property type="entry name" value="TMFOUR"/>
</dbReference>
<proteinExistence type="inferred from homology"/>
<evidence type="ECO:0000256" key="3">
    <source>
        <dbReference type="ARBA" id="ARBA00022692"/>
    </source>
</evidence>
<dbReference type="GO" id="GO:0005886">
    <property type="term" value="C:plasma membrane"/>
    <property type="evidence" value="ECO:0007669"/>
    <property type="project" value="TreeGrafter"/>
</dbReference>
<evidence type="ECO:0000256" key="5">
    <source>
        <dbReference type="ARBA" id="ARBA00023136"/>
    </source>
</evidence>
<evidence type="ECO:0000256" key="2">
    <source>
        <dbReference type="ARBA" id="ARBA00006840"/>
    </source>
</evidence>
<dbReference type="Pfam" id="PF00335">
    <property type="entry name" value="Tetraspanin"/>
    <property type="match status" value="1"/>
</dbReference>
<dbReference type="InterPro" id="IPR018499">
    <property type="entry name" value="Tetraspanin/Peripherin"/>
</dbReference>
<dbReference type="EnsemblMetazoa" id="CapteT21384">
    <property type="protein sequence ID" value="CapteP21384"/>
    <property type="gene ID" value="CapteG21384"/>
</dbReference>
<evidence type="ECO:0000256" key="4">
    <source>
        <dbReference type="ARBA" id="ARBA00022989"/>
    </source>
</evidence>
<evidence type="ECO:0000313" key="7">
    <source>
        <dbReference type="EMBL" id="ELU09463.1"/>
    </source>
</evidence>
<comment type="similarity">
    <text evidence="2 6">Belongs to the tetraspanin (TM4SF) family.</text>
</comment>
<dbReference type="PIRSF" id="PIRSF002419">
    <property type="entry name" value="Tetraspanin"/>
    <property type="match status" value="1"/>
</dbReference>
<feature type="transmembrane region" description="Helical" evidence="6">
    <location>
        <begin position="214"/>
        <end position="239"/>
    </location>
</feature>
<dbReference type="Gene3D" id="1.10.1450.10">
    <property type="entry name" value="Tetraspanin"/>
    <property type="match status" value="1"/>
</dbReference>
<dbReference type="FunFam" id="1.10.1450.10:FF:000029">
    <property type="entry name" value="Tetraspanin"/>
    <property type="match status" value="1"/>
</dbReference>
<keyword evidence="4 6" id="KW-1133">Transmembrane helix</keyword>
<dbReference type="EMBL" id="AMQN01000981">
    <property type="status" value="NOT_ANNOTATED_CDS"/>
    <property type="molecule type" value="Genomic_DNA"/>
</dbReference>
<dbReference type="AlphaFoldDB" id="R7UTH9"/>
<reference evidence="8" key="3">
    <citation type="submission" date="2015-06" db="UniProtKB">
        <authorList>
            <consortium name="EnsemblMetazoa"/>
        </authorList>
    </citation>
    <scope>IDENTIFICATION</scope>
</reference>
<evidence type="ECO:0000256" key="6">
    <source>
        <dbReference type="RuleBase" id="RU361218"/>
    </source>
</evidence>
<evidence type="ECO:0000313" key="9">
    <source>
        <dbReference type="Proteomes" id="UP000014760"/>
    </source>
</evidence>
<comment type="subcellular location">
    <subcellularLocation>
        <location evidence="1 6">Membrane</location>
        <topology evidence="1 6">Multi-pass membrane protein</topology>
    </subcellularLocation>
</comment>
<feature type="transmembrane region" description="Helical" evidence="6">
    <location>
        <begin position="61"/>
        <end position="82"/>
    </location>
</feature>
<dbReference type="STRING" id="283909.R7UTH9"/>
<dbReference type="SUPFAM" id="SSF48652">
    <property type="entry name" value="Tetraspanin"/>
    <property type="match status" value="1"/>
</dbReference>
<gene>
    <name evidence="7" type="ORF">CAPTEDRAFT_21384</name>
</gene>
<dbReference type="PANTHER" id="PTHR19282:SF252">
    <property type="entry name" value="TETRASPANIN"/>
    <property type="match status" value="1"/>
</dbReference>
<keyword evidence="9" id="KW-1185">Reference proteome</keyword>
<dbReference type="InterPro" id="IPR008952">
    <property type="entry name" value="Tetraspanin_EC2_sf"/>
</dbReference>
<keyword evidence="5 6" id="KW-0472">Membrane</keyword>
<dbReference type="OrthoDB" id="9972904at2759"/>
<dbReference type="EMBL" id="KB298217">
    <property type="protein sequence ID" value="ELU09463.1"/>
    <property type="molecule type" value="Genomic_DNA"/>
</dbReference>
<dbReference type="Proteomes" id="UP000014760">
    <property type="component" value="Unassembled WGS sequence"/>
</dbReference>